<comment type="similarity">
    <text evidence="3">Belongs to the peptidase M36 family.</text>
</comment>
<keyword evidence="11" id="KW-0865">Zymogen</keyword>
<evidence type="ECO:0000256" key="9">
    <source>
        <dbReference type="ARBA" id="ARBA00022833"/>
    </source>
</evidence>
<evidence type="ECO:0000259" key="16">
    <source>
        <dbReference type="Pfam" id="PF18962"/>
    </source>
</evidence>
<dbReference type="PANTHER" id="PTHR33478:SF1">
    <property type="entry name" value="EXTRACELLULAR METALLOPROTEINASE MEP"/>
    <property type="match status" value="1"/>
</dbReference>
<dbReference type="Gene3D" id="3.50.30.30">
    <property type="match status" value="1"/>
</dbReference>
<dbReference type="Proteomes" id="UP000297407">
    <property type="component" value="Unassembled WGS sequence"/>
</dbReference>
<feature type="domain" description="PA" evidence="14">
    <location>
        <begin position="445"/>
        <end position="529"/>
    </location>
</feature>
<dbReference type="Pfam" id="PF02128">
    <property type="entry name" value="Peptidase_M36"/>
    <property type="match status" value="1"/>
</dbReference>
<keyword evidence="9" id="KW-0862">Zinc</keyword>
<evidence type="ECO:0000259" key="14">
    <source>
        <dbReference type="Pfam" id="PF02225"/>
    </source>
</evidence>
<evidence type="ECO:0000256" key="4">
    <source>
        <dbReference type="ARBA" id="ARBA00022525"/>
    </source>
</evidence>
<dbReference type="CDD" id="cd04818">
    <property type="entry name" value="PA_subtilisin_1"/>
    <property type="match status" value="1"/>
</dbReference>
<dbReference type="InterPro" id="IPR011096">
    <property type="entry name" value="FTP_domain"/>
</dbReference>
<dbReference type="Pfam" id="PF07504">
    <property type="entry name" value="FTP"/>
    <property type="match status" value="1"/>
</dbReference>
<protein>
    <submittedName>
        <fullName evidence="17">T9SS type A sorting domain-containing protein</fullName>
    </submittedName>
</protein>
<evidence type="ECO:0000256" key="8">
    <source>
        <dbReference type="ARBA" id="ARBA00022801"/>
    </source>
</evidence>
<feature type="region of interest" description="Disordered" evidence="12">
    <location>
        <begin position="360"/>
        <end position="390"/>
    </location>
</feature>
<evidence type="ECO:0000256" key="7">
    <source>
        <dbReference type="ARBA" id="ARBA00022729"/>
    </source>
</evidence>
<evidence type="ECO:0000256" key="5">
    <source>
        <dbReference type="ARBA" id="ARBA00022670"/>
    </source>
</evidence>
<dbReference type="Pfam" id="PF18962">
    <property type="entry name" value="Por_Secre_tail"/>
    <property type="match status" value="1"/>
</dbReference>
<keyword evidence="4" id="KW-0964">Secreted</keyword>
<keyword evidence="5" id="KW-0645">Protease</keyword>
<evidence type="ECO:0000256" key="11">
    <source>
        <dbReference type="ARBA" id="ARBA00023145"/>
    </source>
</evidence>
<dbReference type="SUPFAM" id="SSF52025">
    <property type="entry name" value="PA domain"/>
    <property type="match status" value="1"/>
</dbReference>
<dbReference type="GO" id="GO:0004222">
    <property type="term" value="F:metalloendopeptidase activity"/>
    <property type="evidence" value="ECO:0007669"/>
    <property type="project" value="InterPro"/>
</dbReference>
<dbReference type="InterPro" id="IPR050371">
    <property type="entry name" value="Fungal_virulence_M36"/>
</dbReference>
<keyword evidence="6" id="KW-0479">Metal-binding</keyword>
<dbReference type="InterPro" id="IPR001842">
    <property type="entry name" value="Peptidase_M36"/>
</dbReference>
<gene>
    <name evidence="17" type="ORF">E4635_10910</name>
</gene>
<keyword evidence="10" id="KW-0482">Metalloprotease</keyword>
<feature type="domain" description="FTP" evidence="15">
    <location>
        <begin position="47"/>
        <end position="94"/>
    </location>
</feature>
<dbReference type="NCBIfam" id="TIGR04183">
    <property type="entry name" value="Por_Secre_tail"/>
    <property type="match status" value="1"/>
</dbReference>
<comment type="caution">
    <text evidence="17">The sequence shown here is derived from an EMBL/GenBank/DDBJ whole genome shotgun (WGS) entry which is preliminary data.</text>
</comment>
<dbReference type="GO" id="GO:0005615">
    <property type="term" value="C:extracellular space"/>
    <property type="evidence" value="ECO:0007669"/>
    <property type="project" value="InterPro"/>
</dbReference>
<dbReference type="GO" id="GO:0006508">
    <property type="term" value="P:proteolysis"/>
    <property type="evidence" value="ECO:0007669"/>
    <property type="project" value="UniProtKB-KW"/>
</dbReference>
<dbReference type="NCBIfam" id="NF038113">
    <property type="entry name" value="T9SSA_dep_M36"/>
    <property type="match status" value="1"/>
</dbReference>
<dbReference type="OrthoDB" id="5377264at2"/>
<evidence type="ECO:0000313" key="18">
    <source>
        <dbReference type="Proteomes" id="UP000297407"/>
    </source>
</evidence>
<keyword evidence="7 13" id="KW-0732">Signal</keyword>
<accession>A0A4Z0L6R1</accession>
<evidence type="ECO:0000256" key="6">
    <source>
        <dbReference type="ARBA" id="ARBA00022723"/>
    </source>
</evidence>
<dbReference type="CDD" id="cd09596">
    <property type="entry name" value="M36"/>
    <property type="match status" value="1"/>
</dbReference>
<name>A0A4Z0L6R1_9FLAO</name>
<feature type="chain" id="PRO_5021322797" evidence="13">
    <location>
        <begin position="19"/>
        <end position="866"/>
    </location>
</feature>
<dbReference type="PANTHER" id="PTHR33478">
    <property type="entry name" value="EXTRACELLULAR METALLOPROTEINASE MEP"/>
    <property type="match status" value="1"/>
</dbReference>
<dbReference type="Gene3D" id="1.10.390.10">
    <property type="entry name" value="Neutral Protease Domain 2"/>
    <property type="match status" value="1"/>
</dbReference>
<evidence type="ECO:0000256" key="10">
    <source>
        <dbReference type="ARBA" id="ARBA00023049"/>
    </source>
</evidence>
<dbReference type="RefSeq" id="WP_135526727.1">
    <property type="nucleotide sequence ID" value="NZ_SRLH01000005.1"/>
</dbReference>
<evidence type="ECO:0000259" key="15">
    <source>
        <dbReference type="Pfam" id="PF07504"/>
    </source>
</evidence>
<feature type="compositionally biased region" description="Polar residues" evidence="12">
    <location>
        <begin position="376"/>
        <end position="388"/>
    </location>
</feature>
<dbReference type="EMBL" id="SRLH01000005">
    <property type="protein sequence ID" value="TGD57687.1"/>
    <property type="molecule type" value="Genomic_DNA"/>
</dbReference>
<evidence type="ECO:0000256" key="13">
    <source>
        <dbReference type="SAM" id="SignalP"/>
    </source>
</evidence>
<dbReference type="InterPro" id="IPR026444">
    <property type="entry name" value="Secre_tail"/>
</dbReference>
<evidence type="ECO:0000256" key="2">
    <source>
        <dbReference type="ARBA" id="ARBA00004613"/>
    </source>
</evidence>
<keyword evidence="8" id="KW-0378">Hydrolase</keyword>
<dbReference type="Pfam" id="PF02225">
    <property type="entry name" value="PA"/>
    <property type="match status" value="1"/>
</dbReference>
<sequence length="866" mass="94636">MKKNILFLLLFISPFGFSQSSSELVKNYLETNSGALKTSSNDLSDWIIKSEANSAATGITSVYVTQRYSGIEIVGAVTNFSVKNQKIINVGNRFEADLLHRVNTVMPKIKLPDALSKVYKSLGTENKSNPVPQKTGPFTYKIPNGLLHEDPIRAQLVLYPVNETEIRLAWDFCFYSQDYNHLWSVKIDAENGQLLDKKDLVLRCHFETGSPATTASNSYSFTSGMLKNPTLLESSGYRVFPYFIESPDHGARELISAPYNTTASPFGWHDTNGIDGPEFTVTRGNNAWAKEDLAGNDEGGTSPDGGSGLLFDFPYPGTNVPATQYTDAATTNLFYMCNIMHDILYQYGFTEANGNFQQNNYGKGGDGDDAVIADSQDGSGSNNANFTSPPDGFQPRMQMFLWNRQPPKKIITINAPAELLGEYQANDNNFIPGHADLPVSPNGITSDLVLYNADDGCTAAVNASQLNGKIAVVKRGQCNFVVKVKNAQVAGAIAVIVINNADGAFIMSGDDAEITIPAISITKALGDQLLDKMASATVNVTLSMPVTGFVNSDSDLANGVIAHEYAHGISSRLTGGPANSFCLESTEQMGEGWSDFYALMLQMKGTDNGSERKGFATFLSQEPVDGQGIRLFPYSTDMTIDPLTYGDTNGMTFQDDGQTKINVHSVGTVWASVLWDLAWKYVEKYGYDPNIYTGTGGNNKVLQLITDALKLQPCNPSFISGRDAILFADKETTGGVDNCLIWEVFARRGLGLNASCGLNSGVAAINDQVEDFTMPPTDDNCTSYLNKDTIMVFPNPVDDLVNITVYGYSGDLDIRIFDMNGRSVYREIVKNFKITRTIDLDRLQRGIYVLKLTGNDLNYTKKLILD</sequence>
<evidence type="ECO:0000256" key="12">
    <source>
        <dbReference type="SAM" id="MobiDB-lite"/>
    </source>
</evidence>
<feature type="signal peptide" evidence="13">
    <location>
        <begin position="1"/>
        <end position="18"/>
    </location>
</feature>
<dbReference type="InterPro" id="IPR003137">
    <property type="entry name" value="PA_domain"/>
</dbReference>
<dbReference type="InterPro" id="IPR046450">
    <property type="entry name" value="PA_dom_sf"/>
</dbReference>
<evidence type="ECO:0000256" key="1">
    <source>
        <dbReference type="ARBA" id="ARBA00001947"/>
    </source>
</evidence>
<proteinExistence type="inferred from homology"/>
<dbReference type="SUPFAM" id="SSF55486">
    <property type="entry name" value="Metalloproteases ('zincins'), catalytic domain"/>
    <property type="match status" value="1"/>
</dbReference>
<keyword evidence="18" id="KW-1185">Reference proteome</keyword>
<dbReference type="Gene3D" id="3.10.170.10">
    <property type="match status" value="1"/>
</dbReference>
<reference evidence="17 18" key="1">
    <citation type="submission" date="2019-04" db="EMBL/GenBank/DDBJ databases">
        <title>Flavobacterium sp. strain DS2-A Genome sequencing and assembly.</title>
        <authorList>
            <person name="Kim I."/>
        </authorList>
    </citation>
    <scope>NUCLEOTIDE SEQUENCE [LARGE SCALE GENOMIC DNA]</scope>
    <source>
        <strain evidence="17 18">DS2-A</strain>
    </source>
</reference>
<comment type="cofactor">
    <cofactor evidence="1">
        <name>Zn(2+)</name>
        <dbReference type="ChEBI" id="CHEBI:29105"/>
    </cofactor>
</comment>
<dbReference type="Gene3D" id="2.60.40.3080">
    <property type="match status" value="1"/>
</dbReference>
<comment type="subcellular location">
    <subcellularLocation>
        <location evidence="2">Secreted</location>
    </subcellularLocation>
</comment>
<dbReference type="GO" id="GO:0008270">
    <property type="term" value="F:zinc ion binding"/>
    <property type="evidence" value="ECO:0007669"/>
    <property type="project" value="InterPro"/>
</dbReference>
<dbReference type="AlphaFoldDB" id="A0A4Z0L6R1"/>
<feature type="domain" description="Secretion system C-terminal sorting" evidence="16">
    <location>
        <begin position="792"/>
        <end position="864"/>
    </location>
</feature>
<dbReference type="InterPro" id="IPR027268">
    <property type="entry name" value="Peptidase_M4/M1_CTD_sf"/>
</dbReference>
<evidence type="ECO:0000256" key="3">
    <source>
        <dbReference type="ARBA" id="ARBA00006006"/>
    </source>
</evidence>
<organism evidence="17 18">
    <name type="scientific">Flavobacterium humi</name>
    <dbReference type="NCBI Taxonomy" id="2562683"/>
    <lineage>
        <taxon>Bacteria</taxon>
        <taxon>Pseudomonadati</taxon>
        <taxon>Bacteroidota</taxon>
        <taxon>Flavobacteriia</taxon>
        <taxon>Flavobacteriales</taxon>
        <taxon>Flavobacteriaceae</taxon>
        <taxon>Flavobacterium</taxon>
    </lineage>
</organism>
<dbReference type="PRINTS" id="PR00999">
    <property type="entry name" value="FUNGALYSIN"/>
</dbReference>
<evidence type="ECO:0000313" key="17">
    <source>
        <dbReference type="EMBL" id="TGD57687.1"/>
    </source>
</evidence>